<keyword evidence="3" id="KW-1185">Reference proteome</keyword>
<feature type="region of interest" description="Disordered" evidence="1">
    <location>
        <begin position="52"/>
        <end position="83"/>
    </location>
</feature>
<comment type="caution">
    <text evidence="2">The sequence shown here is derived from an EMBL/GenBank/DDBJ whole genome shotgun (WGS) entry which is preliminary data.</text>
</comment>
<dbReference type="AlphaFoldDB" id="A0AAV4W1W4"/>
<dbReference type="Proteomes" id="UP001054945">
    <property type="component" value="Unassembled WGS sequence"/>
</dbReference>
<proteinExistence type="predicted"/>
<evidence type="ECO:0000313" key="2">
    <source>
        <dbReference type="EMBL" id="GIY76243.1"/>
    </source>
</evidence>
<feature type="non-terminal residue" evidence="2">
    <location>
        <position position="1"/>
    </location>
</feature>
<name>A0AAV4W1W4_CAEEX</name>
<sequence>KSLNIKKEWIDAAYNATTPSANQQGNIQTFGLLGKYSSISTEDKDIDVVKIVPPKPEHKRRNQGSVLKSYDSPTTSPSTSTNFDASFTEDEFIDVVKIIPPKPQRIGRNEDSVLKSYDRPTTSPSTSRNFNPEIFKMKKELIDKAYNVTTPSANQQRTTQTFHNLGSTLPFSKEEEYIDVLKTVPPKRERNRRYLEKGIEALSKCCYSSTITPNAYTNINPEILKIKKELMDRTYNVTAPSANQNRSTQTFNNLGSAYQVSVPVNEEIDDKTSEIMRDMKRKIKVSPQLEKKYHVCFQVKKGVQATRLINNFNTLDDGARNNKKKLIFKSNQKNPSIPEVPNASERVKN</sequence>
<accession>A0AAV4W1W4</accession>
<organism evidence="2 3">
    <name type="scientific">Caerostris extrusa</name>
    <name type="common">Bark spider</name>
    <name type="synonym">Caerostris bankana</name>
    <dbReference type="NCBI Taxonomy" id="172846"/>
    <lineage>
        <taxon>Eukaryota</taxon>
        <taxon>Metazoa</taxon>
        <taxon>Ecdysozoa</taxon>
        <taxon>Arthropoda</taxon>
        <taxon>Chelicerata</taxon>
        <taxon>Arachnida</taxon>
        <taxon>Araneae</taxon>
        <taxon>Araneomorphae</taxon>
        <taxon>Entelegynae</taxon>
        <taxon>Araneoidea</taxon>
        <taxon>Araneidae</taxon>
        <taxon>Caerostris</taxon>
    </lineage>
</organism>
<evidence type="ECO:0000256" key="1">
    <source>
        <dbReference type="SAM" id="MobiDB-lite"/>
    </source>
</evidence>
<reference evidence="2 3" key="1">
    <citation type="submission" date="2021-06" db="EMBL/GenBank/DDBJ databases">
        <title>Caerostris extrusa draft genome.</title>
        <authorList>
            <person name="Kono N."/>
            <person name="Arakawa K."/>
        </authorList>
    </citation>
    <scope>NUCLEOTIDE SEQUENCE [LARGE SCALE GENOMIC DNA]</scope>
</reference>
<dbReference type="EMBL" id="BPLR01015454">
    <property type="protein sequence ID" value="GIY76243.1"/>
    <property type="molecule type" value="Genomic_DNA"/>
</dbReference>
<protein>
    <submittedName>
        <fullName evidence="2">Uncharacterized protein</fullName>
    </submittedName>
</protein>
<feature type="compositionally biased region" description="Low complexity" evidence="1">
    <location>
        <begin position="72"/>
        <end position="81"/>
    </location>
</feature>
<gene>
    <name evidence="2" type="ORF">CEXT_564201</name>
</gene>
<evidence type="ECO:0000313" key="3">
    <source>
        <dbReference type="Proteomes" id="UP001054945"/>
    </source>
</evidence>